<keyword evidence="3" id="KW-1185">Reference proteome</keyword>
<proteinExistence type="predicted"/>
<evidence type="ECO:0000313" key="2">
    <source>
        <dbReference type="EMBL" id="MDN5216941.1"/>
    </source>
</evidence>
<dbReference type="InterPro" id="IPR017508">
    <property type="entry name" value="HipA_N1"/>
</dbReference>
<dbReference type="EMBL" id="JAUJEB010000012">
    <property type="protein sequence ID" value="MDN5216941.1"/>
    <property type="molecule type" value="Genomic_DNA"/>
</dbReference>
<organism evidence="2 3">
    <name type="scientific">Agaribacillus aureus</name>
    <dbReference type="NCBI Taxonomy" id="3051825"/>
    <lineage>
        <taxon>Bacteria</taxon>
        <taxon>Pseudomonadati</taxon>
        <taxon>Bacteroidota</taxon>
        <taxon>Cytophagia</taxon>
        <taxon>Cytophagales</taxon>
        <taxon>Splendidivirgaceae</taxon>
        <taxon>Agaribacillus</taxon>
    </lineage>
</organism>
<dbReference type="RefSeq" id="WP_346762279.1">
    <property type="nucleotide sequence ID" value="NZ_JAUJEB010000012.1"/>
</dbReference>
<feature type="domain" description="HipA N-terminal subdomain 1" evidence="1">
    <location>
        <begin position="32"/>
        <end position="122"/>
    </location>
</feature>
<dbReference type="Proteomes" id="UP001172083">
    <property type="component" value="Unassembled WGS sequence"/>
</dbReference>
<sequence length="132" mass="15763">MLEIIKKWFSKSEEDLAMRLPKNEQAKFILTVDNIEIGFLRCKEGEWIFKYSEEFKEHIDKYKLIVGFPDVNKEYRSETLWPFFRIRIPGLKQPAVKEILEKESIDKENEAALLIRFGQKTIANPYELHQNI</sequence>
<gene>
    <name evidence="2" type="ORF">QQ020_33025</name>
</gene>
<name>A0ABT8LIT2_9BACT</name>
<reference evidence="2" key="1">
    <citation type="submission" date="2023-06" db="EMBL/GenBank/DDBJ databases">
        <title>Genomic of Agaribacillus aureum.</title>
        <authorList>
            <person name="Wang G."/>
        </authorList>
    </citation>
    <scope>NUCLEOTIDE SEQUENCE</scope>
    <source>
        <strain evidence="2">BMA12</strain>
    </source>
</reference>
<dbReference type="NCBIfam" id="TIGR03071">
    <property type="entry name" value="couple_hipA"/>
    <property type="match status" value="1"/>
</dbReference>
<protein>
    <submittedName>
        <fullName evidence="2">HipA N-terminal domain-containing protein</fullName>
    </submittedName>
</protein>
<comment type="caution">
    <text evidence="2">The sequence shown here is derived from an EMBL/GenBank/DDBJ whole genome shotgun (WGS) entry which is preliminary data.</text>
</comment>
<accession>A0ABT8LIT2</accession>
<evidence type="ECO:0000259" key="1">
    <source>
        <dbReference type="Pfam" id="PF13657"/>
    </source>
</evidence>
<dbReference type="Pfam" id="PF13657">
    <property type="entry name" value="Couple_hipA"/>
    <property type="match status" value="1"/>
</dbReference>
<evidence type="ECO:0000313" key="3">
    <source>
        <dbReference type="Proteomes" id="UP001172083"/>
    </source>
</evidence>